<dbReference type="PRINTS" id="PR00046">
    <property type="entry name" value="SIGMA70FCT"/>
</dbReference>
<keyword evidence="4" id="KW-0238">DNA-binding</keyword>
<dbReference type="PANTHER" id="PTHR30603:SF13">
    <property type="entry name" value="RNA POLYMERASE SIGMA FACTOR SIGC"/>
    <property type="match status" value="1"/>
</dbReference>
<organism evidence="8">
    <name type="scientific">Francoa sonchifolia</name>
    <dbReference type="NCBI Taxonomy" id="23250"/>
    <lineage>
        <taxon>Eukaryota</taxon>
        <taxon>Viridiplantae</taxon>
        <taxon>Streptophyta</taxon>
        <taxon>Embryophyta</taxon>
        <taxon>Tracheophyta</taxon>
        <taxon>Spermatophyta</taxon>
        <taxon>Magnoliopsida</taxon>
        <taxon>eudicotyledons</taxon>
        <taxon>Gunneridae</taxon>
        <taxon>Pentapetalae</taxon>
        <taxon>rosids</taxon>
        <taxon>malvids</taxon>
        <taxon>Geraniales</taxon>
        <taxon>Francoaceae</taxon>
        <taxon>Francoa</taxon>
    </lineage>
</organism>
<gene>
    <name evidence="8" type="primary">sig3</name>
</gene>
<dbReference type="Pfam" id="PF04539">
    <property type="entry name" value="Sigma70_r3"/>
    <property type="match status" value="1"/>
</dbReference>
<keyword evidence="5" id="KW-0804">Transcription</keyword>
<dbReference type="GO" id="GO:0071482">
    <property type="term" value="P:cellular response to light stimulus"/>
    <property type="evidence" value="ECO:0007669"/>
    <property type="project" value="UniProtKB-ARBA"/>
</dbReference>
<evidence type="ECO:0000259" key="7">
    <source>
        <dbReference type="PROSITE" id="PS00716"/>
    </source>
</evidence>
<keyword evidence="3" id="KW-0731">Sigma factor</keyword>
<reference evidence="8" key="1">
    <citation type="journal article" date="2015" name="Plant Cell">
        <title>Coordinated rates of evolution between interacting plastid and nuclear genes in Geraniaceae.</title>
        <authorList>
            <person name="Zhang J."/>
            <person name="Ruhlman T.A."/>
            <person name="Sabir J."/>
            <person name="Blazier J.C."/>
            <person name="Jansen R.K."/>
        </authorList>
    </citation>
    <scope>NUCLEOTIDE SEQUENCE</scope>
</reference>
<protein>
    <submittedName>
        <fullName evidence="8">Sigma factor</fullName>
    </submittedName>
</protein>
<dbReference type="InterPro" id="IPR050239">
    <property type="entry name" value="Sigma-70_RNA_pol_init_factors"/>
</dbReference>
<dbReference type="InterPro" id="IPR007630">
    <property type="entry name" value="RNA_pol_sigma70_r4"/>
</dbReference>
<dbReference type="Pfam" id="PF04542">
    <property type="entry name" value="Sigma70_r2"/>
    <property type="match status" value="1"/>
</dbReference>
<name>A0A0G2STP9_9ROSI</name>
<evidence type="ECO:0000256" key="5">
    <source>
        <dbReference type="ARBA" id="ARBA00023163"/>
    </source>
</evidence>
<dbReference type="Gene3D" id="1.10.10.10">
    <property type="entry name" value="Winged helix-like DNA-binding domain superfamily/Winged helix DNA-binding domain"/>
    <property type="match status" value="2"/>
</dbReference>
<dbReference type="InterPro" id="IPR036388">
    <property type="entry name" value="WH-like_DNA-bd_sf"/>
</dbReference>
<evidence type="ECO:0000256" key="6">
    <source>
        <dbReference type="SAM" id="MobiDB-lite"/>
    </source>
</evidence>
<feature type="region of interest" description="Disordered" evidence="6">
    <location>
        <begin position="194"/>
        <end position="237"/>
    </location>
</feature>
<dbReference type="SUPFAM" id="SSF88659">
    <property type="entry name" value="Sigma3 and sigma4 domains of RNA polymerase sigma factors"/>
    <property type="match status" value="2"/>
</dbReference>
<sequence length="540" mass="61605">MGFRLNLKWGFPIQSHSLPNSPSRLCSSSVRGREASINSARLSFLSIISEEGETLRRVLVKAYACSFAARQMLEKENLHSMIDDNPTEEGKSTSQMSVEARKASHFRLLVQNLDVLEKTFADSSVLRLESDILLQLERLGARNLFDTCLSKTLEDSNDLSNVPIEHMEEQKTVIAMDDQIGKIFVCSRKKEERKSKRARASENASKISSMPLRSKTARKGYQQPAHSSSKRGSNSRGRRLMIARNEAEMSRGVKVIQDLERIRTTLEKETGRVVSLSTWAEAAGIDEKVLNQDLRYGWYCRDELLRSTRSLVLYLARNYRGLGIASEDLLQAGKLGVLQGAERFDHTRGYKLSTYVQYWIRKSMSRMVAQHARGVQIPYTLSRVINRVQKARKALSNSHGKYPDDAEIAKATGISLEKIRSAKKCLRVVGSIDQKMEGCFGVKYMELTPDISIPCPEETVIRQHMIKDLYNHLQGLDQREMQVLILRYGLNNHHPKSLEEIGRLFCVSKEWIRRVEKKALTNLRKEETRRSLIHYLTVSI</sequence>
<comment type="similarity">
    <text evidence="1">Belongs to the sigma-70 factor family.</text>
</comment>
<dbReference type="AlphaFoldDB" id="A0A0G2STP9"/>
<dbReference type="GO" id="GO:0016987">
    <property type="term" value="F:sigma factor activity"/>
    <property type="evidence" value="ECO:0007669"/>
    <property type="project" value="UniProtKB-KW"/>
</dbReference>
<dbReference type="GO" id="GO:0006352">
    <property type="term" value="P:DNA-templated transcription initiation"/>
    <property type="evidence" value="ECO:0007669"/>
    <property type="project" value="InterPro"/>
</dbReference>
<dbReference type="PANTHER" id="PTHR30603">
    <property type="entry name" value="RNA POLYMERASE SIGMA FACTOR RPO"/>
    <property type="match status" value="1"/>
</dbReference>
<evidence type="ECO:0000256" key="4">
    <source>
        <dbReference type="ARBA" id="ARBA00023125"/>
    </source>
</evidence>
<evidence type="ECO:0000256" key="2">
    <source>
        <dbReference type="ARBA" id="ARBA00023015"/>
    </source>
</evidence>
<dbReference type="InterPro" id="IPR007624">
    <property type="entry name" value="RNA_pol_sigma70_r3"/>
</dbReference>
<dbReference type="InterPro" id="IPR000943">
    <property type="entry name" value="RNA_pol_sigma70"/>
</dbReference>
<dbReference type="InterPro" id="IPR014284">
    <property type="entry name" value="RNA_pol_sigma-70_dom"/>
</dbReference>
<evidence type="ECO:0000313" key="8">
    <source>
        <dbReference type="EMBL" id="AKC88685.1"/>
    </source>
</evidence>
<feature type="domain" description="RNA polymerase sigma-70" evidence="7">
    <location>
        <begin position="497"/>
        <end position="523"/>
    </location>
</feature>
<dbReference type="Pfam" id="PF04545">
    <property type="entry name" value="Sigma70_r4"/>
    <property type="match status" value="1"/>
</dbReference>
<dbReference type="InterPro" id="IPR013324">
    <property type="entry name" value="RNA_pol_sigma_r3/r4-like"/>
</dbReference>
<dbReference type="GO" id="GO:0003677">
    <property type="term" value="F:DNA binding"/>
    <property type="evidence" value="ECO:0007669"/>
    <property type="project" value="UniProtKB-KW"/>
</dbReference>
<dbReference type="SUPFAM" id="SSF88946">
    <property type="entry name" value="Sigma2 domain of RNA polymerase sigma factors"/>
    <property type="match status" value="1"/>
</dbReference>
<dbReference type="NCBIfam" id="TIGR02937">
    <property type="entry name" value="sigma70-ECF"/>
    <property type="match status" value="1"/>
</dbReference>
<accession>A0A0G2STP9</accession>
<proteinExistence type="evidence at transcript level"/>
<dbReference type="InterPro" id="IPR013325">
    <property type="entry name" value="RNA_pol_sigma_r2"/>
</dbReference>
<evidence type="ECO:0000256" key="1">
    <source>
        <dbReference type="ARBA" id="ARBA00007788"/>
    </source>
</evidence>
<evidence type="ECO:0000256" key="3">
    <source>
        <dbReference type="ARBA" id="ARBA00023082"/>
    </source>
</evidence>
<keyword evidence="2" id="KW-0805">Transcription regulation</keyword>
<dbReference type="Gene3D" id="1.20.120.1810">
    <property type="match status" value="1"/>
</dbReference>
<dbReference type="EMBL" id="KJ916916">
    <property type="protein sequence ID" value="AKC88685.1"/>
    <property type="molecule type" value="mRNA"/>
</dbReference>
<dbReference type="PROSITE" id="PS00716">
    <property type="entry name" value="SIGMA70_2"/>
    <property type="match status" value="1"/>
</dbReference>
<dbReference type="InterPro" id="IPR007627">
    <property type="entry name" value="RNA_pol_sigma70_r2"/>
</dbReference>